<evidence type="ECO:0000313" key="5">
    <source>
        <dbReference type="Proteomes" id="UP001620514"/>
    </source>
</evidence>
<comment type="caution">
    <text evidence="4">The sequence shown here is derived from an EMBL/GenBank/DDBJ whole genome shotgun (WGS) entry which is preliminary data.</text>
</comment>
<evidence type="ECO:0000313" key="4">
    <source>
        <dbReference type="EMBL" id="MFK4443930.1"/>
    </source>
</evidence>
<keyword evidence="1" id="KW-0808">Transferase</keyword>
<evidence type="ECO:0000256" key="1">
    <source>
        <dbReference type="ARBA" id="ARBA00022679"/>
    </source>
</evidence>
<keyword evidence="5" id="KW-1185">Reference proteome</keyword>
<dbReference type="InterPro" id="IPR000182">
    <property type="entry name" value="GNAT_dom"/>
</dbReference>
<gene>
    <name evidence="4" type="ORF">ABH943_003952</name>
</gene>
<organism evidence="4 5">
    <name type="scientific">Caballeronia udeis</name>
    <dbReference type="NCBI Taxonomy" id="1232866"/>
    <lineage>
        <taxon>Bacteria</taxon>
        <taxon>Pseudomonadati</taxon>
        <taxon>Pseudomonadota</taxon>
        <taxon>Betaproteobacteria</taxon>
        <taxon>Burkholderiales</taxon>
        <taxon>Burkholderiaceae</taxon>
        <taxon>Caballeronia</taxon>
    </lineage>
</organism>
<dbReference type="InterPro" id="IPR016181">
    <property type="entry name" value="Acyl_CoA_acyltransferase"/>
</dbReference>
<sequence length="189" mass="20869">MPRVRNWALSRDRSLLKAPSMSFTIRRLTAADASAYRDVRLEGLARHPDGFGSAWEDEAEQPLAWFEQRIVNAAVFGGFLNNESDLAGVAGLIVPQGAKQRHKGVLMGMYVRPAARGTGMALALVQAVLSHARTVVEEVQLTVAPHNEAAQRLYRSVGFVEYAREPRSLKIDGKYHESVLMTLPFEPVA</sequence>
<dbReference type="CDD" id="cd04301">
    <property type="entry name" value="NAT_SF"/>
    <property type="match status" value="1"/>
</dbReference>
<dbReference type="Proteomes" id="UP001620514">
    <property type="component" value="Unassembled WGS sequence"/>
</dbReference>
<proteinExistence type="predicted"/>
<accession>A0ABW8MJS4</accession>
<feature type="domain" description="N-acetyltransferase" evidence="3">
    <location>
        <begin position="23"/>
        <end position="186"/>
    </location>
</feature>
<dbReference type="PANTHER" id="PTHR43877">
    <property type="entry name" value="AMINOALKYLPHOSPHONATE N-ACETYLTRANSFERASE-RELATED-RELATED"/>
    <property type="match status" value="1"/>
</dbReference>
<evidence type="ECO:0000256" key="2">
    <source>
        <dbReference type="ARBA" id="ARBA00023315"/>
    </source>
</evidence>
<reference evidence="4 5" key="1">
    <citation type="submission" date="2024-11" db="EMBL/GenBank/DDBJ databases">
        <title>Using genomics to understand microbial adaptation to soil warming.</title>
        <authorList>
            <person name="Deangelis K.M. PhD."/>
        </authorList>
    </citation>
    <scope>NUCLEOTIDE SEQUENCE [LARGE SCALE GENOMIC DNA]</scope>
    <source>
        <strain evidence="4 5">GAS97</strain>
    </source>
</reference>
<dbReference type="Pfam" id="PF00583">
    <property type="entry name" value="Acetyltransf_1"/>
    <property type="match status" value="1"/>
</dbReference>
<protein>
    <submittedName>
        <fullName evidence="4">Ribosomal protein S18 acetylase RimI-like enzyme</fullName>
    </submittedName>
</protein>
<dbReference type="SUPFAM" id="SSF55729">
    <property type="entry name" value="Acyl-CoA N-acyltransferases (Nat)"/>
    <property type="match status" value="1"/>
</dbReference>
<evidence type="ECO:0000259" key="3">
    <source>
        <dbReference type="PROSITE" id="PS51186"/>
    </source>
</evidence>
<dbReference type="Gene3D" id="3.40.630.30">
    <property type="match status" value="1"/>
</dbReference>
<dbReference type="InterPro" id="IPR050832">
    <property type="entry name" value="Bact_Acetyltransf"/>
</dbReference>
<dbReference type="PROSITE" id="PS51186">
    <property type="entry name" value="GNAT"/>
    <property type="match status" value="1"/>
</dbReference>
<keyword evidence="2" id="KW-0012">Acyltransferase</keyword>
<dbReference type="EMBL" id="JBIYDN010000012">
    <property type="protein sequence ID" value="MFK4443930.1"/>
    <property type="molecule type" value="Genomic_DNA"/>
</dbReference>
<name>A0ABW8MJS4_9BURK</name>